<reference evidence="2" key="1">
    <citation type="submission" date="2022-07" db="EMBL/GenBank/DDBJ databases">
        <title>Taxonomy of Novel Oxalotrophic and Methylotrophic Bacteria.</title>
        <authorList>
            <person name="Sahin N."/>
            <person name="Tani A."/>
        </authorList>
    </citation>
    <scope>NUCLEOTIDE SEQUENCE</scope>
    <source>
        <strain evidence="2">AM327</strain>
    </source>
</reference>
<dbReference type="AlphaFoldDB" id="A0A9W6B6T7"/>
<keyword evidence="3" id="KW-1185">Reference proteome</keyword>
<protein>
    <submittedName>
        <fullName evidence="2">Uncharacterized protein</fullName>
    </submittedName>
</protein>
<keyword evidence="1" id="KW-0812">Transmembrane</keyword>
<proteinExistence type="predicted"/>
<keyword evidence="1" id="KW-1133">Transmembrane helix</keyword>
<keyword evidence="1" id="KW-0472">Membrane</keyword>
<organism evidence="2 3">
    <name type="scientific">Neptunitalea chrysea</name>
    <dbReference type="NCBI Taxonomy" id="1647581"/>
    <lineage>
        <taxon>Bacteria</taxon>
        <taxon>Pseudomonadati</taxon>
        <taxon>Bacteroidota</taxon>
        <taxon>Flavobacteriia</taxon>
        <taxon>Flavobacteriales</taxon>
        <taxon>Flavobacteriaceae</taxon>
        <taxon>Neptunitalea</taxon>
    </lineage>
</organism>
<evidence type="ECO:0000313" key="3">
    <source>
        <dbReference type="Proteomes" id="UP001143545"/>
    </source>
</evidence>
<dbReference type="Proteomes" id="UP001143545">
    <property type="component" value="Unassembled WGS sequence"/>
</dbReference>
<evidence type="ECO:0000313" key="2">
    <source>
        <dbReference type="EMBL" id="GLB53620.1"/>
    </source>
</evidence>
<dbReference type="EMBL" id="BRVP01000020">
    <property type="protein sequence ID" value="GLB53620.1"/>
    <property type="molecule type" value="Genomic_DNA"/>
</dbReference>
<accession>A0A9W6B6T7</accession>
<gene>
    <name evidence="2" type="ORF">NBRC110019_26610</name>
</gene>
<sequence>MQRVLLLESFAKVAKEFSHLSKTKQAEELSNIIEEHSELLGDKEVLTGKRLTQLKRDAEEGAITMRMGIANALAHYIGYQDFVAYSKAYQKKQLTLKDKTVGFLDKHKITLLVSVVLLVVFLIIGQITKRKWMIWNKDHYEKVDFNEAYFNTGKLKIYEEDLCTKFLKVKPYCKTVFFTANDKPLIWYGKSKNGTYEFFTSNGNHPETGKQLRPITKYMINKYICP</sequence>
<feature type="transmembrane region" description="Helical" evidence="1">
    <location>
        <begin position="109"/>
        <end position="127"/>
    </location>
</feature>
<name>A0A9W6B6T7_9FLAO</name>
<dbReference type="RefSeq" id="WP_281755707.1">
    <property type="nucleotide sequence ID" value="NZ_BRVP01000020.1"/>
</dbReference>
<evidence type="ECO:0000256" key="1">
    <source>
        <dbReference type="SAM" id="Phobius"/>
    </source>
</evidence>
<comment type="caution">
    <text evidence="2">The sequence shown here is derived from an EMBL/GenBank/DDBJ whole genome shotgun (WGS) entry which is preliminary data.</text>
</comment>